<dbReference type="NCBIfam" id="TIGR00459">
    <property type="entry name" value="aspS_bact"/>
    <property type="match status" value="1"/>
</dbReference>
<keyword evidence="6" id="KW-0030">Aminoacyl-tRNA synthetase</keyword>
<dbReference type="Pfam" id="PF00152">
    <property type="entry name" value="tRNA-synt_2"/>
    <property type="match status" value="1"/>
</dbReference>
<dbReference type="PROSITE" id="PS50862">
    <property type="entry name" value="AA_TRNA_LIGASE_II"/>
    <property type="match status" value="1"/>
</dbReference>
<dbReference type="GO" id="GO:0006422">
    <property type="term" value="P:aspartyl-tRNA aminoacylation"/>
    <property type="evidence" value="ECO:0007669"/>
    <property type="project" value="TreeGrafter"/>
</dbReference>
<dbReference type="HAMAP" id="MF_00044">
    <property type="entry name" value="Asp_tRNA_synth_type1"/>
    <property type="match status" value="1"/>
</dbReference>
<dbReference type="GO" id="GO:0005739">
    <property type="term" value="C:mitochondrion"/>
    <property type="evidence" value="ECO:0007669"/>
    <property type="project" value="TreeGrafter"/>
</dbReference>
<dbReference type="InterPro" id="IPR045864">
    <property type="entry name" value="aa-tRNA-synth_II/BPL/LPL"/>
</dbReference>
<dbReference type="Gene3D" id="3.30.1360.30">
    <property type="entry name" value="GAD-like domain"/>
    <property type="match status" value="1"/>
</dbReference>
<dbReference type="InterPro" id="IPR002312">
    <property type="entry name" value="Asp/Asn-tRNA-synth_IIb"/>
</dbReference>
<dbReference type="OrthoDB" id="439710at2759"/>
<evidence type="ECO:0000313" key="10">
    <source>
        <dbReference type="Proteomes" id="UP000268823"/>
    </source>
</evidence>
<evidence type="ECO:0000256" key="2">
    <source>
        <dbReference type="ARBA" id="ARBA00022598"/>
    </source>
</evidence>
<protein>
    <recommendedName>
        <fullName evidence="8">Aminoacyl-transfer RNA synthetases class-II family profile domain-containing protein</fullName>
    </recommendedName>
</protein>
<evidence type="ECO:0000256" key="4">
    <source>
        <dbReference type="ARBA" id="ARBA00022840"/>
    </source>
</evidence>
<evidence type="ECO:0000313" key="9">
    <source>
        <dbReference type="EMBL" id="RMY81713.1"/>
    </source>
</evidence>
<feature type="region of interest" description="Disordered" evidence="7">
    <location>
        <begin position="59"/>
        <end position="92"/>
    </location>
</feature>
<dbReference type="InterPro" id="IPR004364">
    <property type="entry name" value="Aa-tRNA-synt_II"/>
</dbReference>
<evidence type="ECO:0000256" key="6">
    <source>
        <dbReference type="ARBA" id="ARBA00023146"/>
    </source>
</evidence>
<dbReference type="PANTHER" id="PTHR22594:SF5">
    <property type="entry name" value="ASPARTATE--TRNA LIGASE, MITOCHONDRIAL"/>
    <property type="match status" value="1"/>
</dbReference>
<evidence type="ECO:0000256" key="3">
    <source>
        <dbReference type="ARBA" id="ARBA00022741"/>
    </source>
</evidence>
<dbReference type="Proteomes" id="UP000268823">
    <property type="component" value="Unassembled WGS sequence"/>
</dbReference>
<dbReference type="InterPro" id="IPR006195">
    <property type="entry name" value="aa-tRNA-synth_II"/>
</dbReference>
<keyword evidence="5" id="KW-0648">Protein biosynthesis</keyword>
<keyword evidence="4" id="KW-0067">ATP-binding</keyword>
<feature type="domain" description="Aminoacyl-transfer RNA synthetases class-II family profile" evidence="8">
    <location>
        <begin position="262"/>
        <end position="700"/>
    </location>
</feature>
<dbReference type="NCBIfam" id="NF001750">
    <property type="entry name" value="PRK00476.1"/>
    <property type="match status" value="1"/>
</dbReference>
<dbReference type="EMBL" id="QWIR01000244">
    <property type="protein sequence ID" value="RMY81713.1"/>
    <property type="molecule type" value="Genomic_DNA"/>
</dbReference>
<keyword evidence="3" id="KW-0547">Nucleotide-binding</keyword>
<dbReference type="GO" id="GO:0004815">
    <property type="term" value="F:aspartate-tRNA ligase activity"/>
    <property type="evidence" value="ECO:0007669"/>
    <property type="project" value="TreeGrafter"/>
</dbReference>
<dbReference type="InterPro" id="IPR004115">
    <property type="entry name" value="GAD-like_sf"/>
</dbReference>
<comment type="similarity">
    <text evidence="1">Belongs to the class-II aminoacyl-tRNA synthetase family. Type 1 subfamily.</text>
</comment>
<dbReference type="InterPro" id="IPR012340">
    <property type="entry name" value="NA-bd_OB-fold"/>
</dbReference>
<organism evidence="9 10">
    <name type="scientific">Hortaea werneckii</name>
    <name type="common">Black yeast</name>
    <name type="synonym">Cladosporium werneckii</name>
    <dbReference type="NCBI Taxonomy" id="91943"/>
    <lineage>
        <taxon>Eukaryota</taxon>
        <taxon>Fungi</taxon>
        <taxon>Dikarya</taxon>
        <taxon>Ascomycota</taxon>
        <taxon>Pezizomycotina</taxon>
        <taxon>Dothideomycetes</taxon>
        <taxon>Dothideomycetidae</taxon>
        <taxon>Mycosphaerellales</taxon>
        <taxon>Teratosphaeriaceae</taxon>
        <taxon>Hortaea</taxon>
    </lineage>
</organism>
<keyword evidence="2" id="KW-0436">Ligase</keyword>
<dbReference type="AlphaFoldDB" id="A0A3M7EYZ0"/>
<accession>A0A3M7EYZ0</accession>
<evidence type="ECO:0000256" key="1">
    <source>
        <dbReference type="ARBA" id="ARBA00006303"/>
    </source>
</evidence>
<dbReference type="GO" id="GO:0005524">
    <property type="term" value="F:ATP binding"/>
    <property type="evidence" value="ECO:0007669"/>
    <property type="project" value="UniProtKB-KW"/>
</dbReference>
<dbReference type="InterPro" id="IPR004524">
    <property type="entry name" value="Asp-tRNA-ligase_1"/>
</dbReference>
<evidence type="ECO:0000256" key="5">
    <source>
        <dbReference type="ARBA" id="ARBA00022917"/>
    </source>
</evidence>
<evidence type="ECO:0000256" key="7">
    <source>
        <dbReference type="SAM" id="MobiDB-lite"/>
    </source>
</evidence>
<dbReference type="Gene3D" id="2.40.50.140">
    <property type="entry name" value="Nucleic acid-binding proteins"/>
    <property type="match status" value="1"/>
</dbReference>
<name>A0A3M7EYZ0_HORWE</name>
<dbReference type="SUPFAM" id="SSF50249">
    <property type="entry name" value="Nucleic acid-binding proteins"/>
    <property type="match status" value="1"/>
</dbReference>
<reference evidence="9 10" key="1">
    <citation type="journal article" date="2018" name="BMC Genomics">
        <title>Genomic evidence for intraspecific hybridization in a clonal and extremely halotolerant yeast.</title>
        <authorList>
            <person name="Gostincar C."/>
            <person name="Stajich J.E."/>
            <person name="Zupancic J."/>
            <person name="Zalar P."/>
            <person name="Gunde-Cimerman N."/>
        </authorList>
    </citation>
    <scope>NUCLEOTIDE SEQUENCE [LARGE SCALE GENOMIC DNA]</scope>
    <source>
        <strain evidence="9 10">EXF-2788</strain>
    </source>
</reference>
<dbReference type="SUPFAM" id="SSF55681">
    <property type="entry name" value="Class II aaRS and biotin synthetases"/>
    <property type="match status" value="1"/>
</dbReference>
<dbReference type="Gene3D" id="3.30.930.10">
    <property type="entry name" value="Bira Bifunctional Protein, Domain 2"/>
    <property type="match status" value="1"/>
</dbReference>
<evidence type="ECO:0000259" key="8">
    <source>
        <dbReference type="PROSITE" id="PS50862"/>
    </source>
</evidence>
<dbReference type="PANTHER" id="PTHR22594">
    <property type="entry name" value="ASPARTYL/LYSYL-TRNA SYNTHETASE"/>
    <property type="match status" value="1"/>
</dbReference>
<proteinExistence type="inferred from homology"/>
<feature type="region of interest" description="Disordered" evidence="7">
    <location>
        <begin position="573"/>
        <end position="594"/>
    </location>
</feature>
<dbReference type="PRINTS" id="PR01042">
    <property type="entry name" value="TRNASYNTHASP"/>
</dbReference>
<dbReference type="VEuPathDB" id="FungiDB:BTJ68_07834"/>
<sequence length="731" mass="81404">MEGHWRDQNWMRDAGEENVPSAGLDYVSVTLMKPSVAATTSRLPACMHQHKNVNQLVRASAPRNSKETYRSSGSWDGRRWHSTETASRAHPSNPILEDFKKTLTFSPATCTFAQLAENGQDWIDHEVALHGYLGTRRIANKGLAFAELRDANLSSIVQIVSTTTKDADSISLPHQLLTELEEHTPVVIEGTVKGRQAPKTGTAEKDYPPATGKPTVVTGVEIKLEGIRPLNTFPQDLMVSEDKVFPPEQRHLQIRHDKSIRDALRFRSKAARFIRDHLADQHGFGEFETPMLFKSTPEGAREFLVPTRDPGMAYALPQSPQQYKQILMASGIPRYMQIARCFRDEDLRADRQPEFTQVDLEMAFASGEDVMRTIEDTVKALWEALLDVKDLPAAFPRMTYEEAMSKYGSDKPDIRLGSEIRRIEYMLPQDLIMKLGPHTDPYIDVMKVPISEDAGETRKFITEFMDSPEAQPFIQNPDGQPGIFPFDTRRPLQGLHPFGFEAAEQVEEMLDLEDGDLVILQARQRGPFTGGSTPLGNLRLALHKAAVKQNLLPKPTGFEFLWITNFPLFTPSSASDADEPGQGGSAGLSATHHPFTAPKTPADVDLLLTDPLAAKADHYDLVLNGVELGGGSRRIHSAAVQEYIMRAILQMSPDRIRDFAHLLEVLRAGCPPHAGIALGFDRLVAVMLGRESVRDVIAFPKSGRKGEDLLVGSPTKMTEDQLRTYHLRLEG</sequence>
<gene>
    <name evidence="9" type="ORF">D0861_08202</name>
</gene>
<comment type="caution">
    <text evidence="9">The sequence shown here is derived from an EMBL/GenBank/DDBJ whole genome shotgun (WGS) entry which is preliminary data.</text>
</comment>